<evidence type="ECO:0000256" key="1">
    <source>
        <dbReference type="SAM" id="Phobius"/>
    </source>
</evidence>
<feature type="transmembrane region" description="Helical" evidence="1">
    <location>
        <begin position="35"/>
        <end position="58"/>
    </location>
</feature>
<proteinExistence type="predicted"/>
<name>F4N3Y1_YEREN</name>
<dbReference type="EMBL" id="FR718700">
    <property type="protein sequence ID" value="CBX72789.1"/>
    <property type="molecule type" value="Genomic_DNA"/>
</dbReference>
<reference evidence="2" key="1">
    <citation type="journal article" date="2011" name="BMC Genomics">
        <title>Shotgun sequencing of Yersinia enterocolitica strain W22703 (biotype 2, serotype O:9): genomic evidence for oscillation between invertebrates and mammals.</title>
        <authorList>
            <person name="Fuchs T.M."/>
            <person name="Brandt K."/>
            <person name="Starke M."/>
            <person name="Rattei T."/>
        </authorList>
    </citation>
    <scope>NUCLEOTIDE SEQUENCE</scope>
</reference>
<organism evidence="2">
    <name type="scientific">Yersinia enterocolitica W22703</name>
    <dbReference type="NCBI Taxonomy" id="913028"/>
    <lineage>
        <taxon>Bacteria</taxon>
        <taxon>Pseudomonadati</taxon>
        <taxon>Pseudomonadota</taxon>
        <taxon>Gammaproteobacteria</taxon>
        <taxon>Enterobacterales</taxon>
        <taxon>Yersiniaceae</taxon>
        <taxon>Yersinia</taxon>
    </lineage>
</organism>
<sequence length="61" mass="7303">MKIKVRFFFPYLVFTMASFLFFIFCIVSYQPYESIMIIIFYIGLIFIPVSLILQAFIINCK</sequence>
<evidence type="ECO:0000313" key="2">
    <source>
        <dbReference type="EMBL" id="CBX72789.1"/>
    </source>
</evidence>
<keyword evidence="1" id="KW-1133">Transmembrane helix</keyword>
<keyword evidence="1" id="KW-0472">Membrane</keyword>
<gene>
    <name evidence="2" type="ORF">YEW_JK40770</name>
</gene>
<evidence type="ECO:0008006" key="3">
    <source>
        <dbReference type="Google" id="ProtNLM"/>
    </source>
</evidence>
<feature type="transmembrane region" description="Helical" evidence="1">
    <location>
        <begin position="7"/>
        <end position="29"/>
    </location>
</feature>
<protein>
    <recommendedName>
        <fullName evidence="3">Inner membrane protein</fullName>
    </recommendedName>
</protein>
<dbReference type="AlphaFoldDB" id="F4N3Y1"/>
<keyword evidence="1" id="KW-0812">Transmembrane</keyword>
<accession>F4N3Y1</accession>